<sequence length="30" mass="3392">MVLFSSLSMPSWDTPFSINGQLSAQYKINE</sequence>
<gene>
    <name evidence="1" type="ORF">NC653_017052</name>
</gene>
<comment type="caution">
    <text evidence="1">The sequence shown here is derived from an EMBL/GenBank/DDBJ whole genome shotgun (WGS) entry which is preliminary data.</text>
</comment>
<dbReference type="AlphaFoldDB" id="A0AAD6QPB1"/>
<reference evidence="1" key="1">
    <citation type="journal article" date="2023" name="Mol. Ecol. Resour.">
        <title>Chromosome-level genome assembly of a triploid poplar Populus alba 'Berolinensis'.</title>
        <authorList>
            <person name="Chen S."/>
            <person name="Yu Y."/>
            <person name="Wang X."/>
            <person name="Wang S."/>
            <person name="Zhang T."/>
            <person name="Zhou Y."/>
            <person name="He R."/>
            <person name="Meng N."/>
            <person name="Wang Y."/>
            <person name="Liu W."/>
            <person name="Liu Z."/>
            <person name="Liu J."/>
            <person name="Guo Q."/>
            <person name="Huang H."/>
            <person name="Sederoff R.R."/>
            <person name="Wang G."/>
            <person name="Qu G."/>
            <person name="Chen S."/>
        </authorList>
    </citation>
    <scope>NUCLEOTIDE SEQUENCE</scope>
    <source>
        <strain evidence="1">SC-2020</strain>
    </source>
</reference>
<name>A0AAD6QPB1_9ROSI</name>
<accession>A0AAD6QPB1</accession>
<dbReference type="EMBL" id="JAQIZT010000006">
    <property type="protein sequence ID" value="KAJ6994109.1"/>
    <property type="molecule type" value="Genomic_DNA"/>
</dbReference>
<proteinExistence type="predicted"/>
<dbReference type="Proteomes" id="UP001164929">
    <property type="component" value="Chromosome 6"/>
</dbReference>
<evidence type="ECO:0000313" key="1">
    <source>
        <dbReference type="EMBL" id="KAJ6994109.1"/>
    </source>
</evidence>
<keyword evidence="2" id="KW-1185">Reference proteome</keyword>
<protein>
    <submittedName>
        <fullName evidence="1">Uncharacterized protein</fullName>
    </submittedName>
</protein>
<evidence type="ECO:0000313" key="2">
    <source>
        <dbReference type="Proteomes" id="UP001164929"/>
    </source>
</evidence>
<organism evidence="1 2">
    <name type="scientific">Populus alba x Populus x berolinensis</name>
    <dbReference type="NCBI Taxonomy" id="444605"/>
    <lineage>
        <taxon>Eukaryota</taxon>
        <taxon>Viridiplantae</taxon>
        <taxon>Streptophyta</taxon>
        <taxon>Embryophyta</taxon>
        <taxon>Tracheophyta</taxon>
        <taxon>Spermatophyta</taxon>
        <taxon>Magnoliopsida</taxon>
        <taxon>eudicotyledons</taxon>
        <taxon>Gunneridae</taxon>
        <taxon>Pentapetalae</taxon>
        <taxon>rosids</taxon>
        <taxon>fabids</taxon>
        <taxon>Malpighiales</taxon>
        <taxon>Salicaceae</taxon>
        <taxon>Saliceae</taxon>
        <taxon>Populus</taxon>
    </lineage>
</organism>